<proteinExistence type="predicted"/>
<accession>A0A2P2KYK5</accession>
<protein>
    <submittedName>
        <fullName evidence="1">Uncharacterized protein MANES_14G085000</fullName>
    </submittedName>
</protein>
<sequence>MQVETNRNGQYFGVKFHIKQINCDLNNHKYYIKQAFQTNLITKHNKSFAQITIALHNINKTTIPSIKTTFHDFNLLANP</sequence>
<reference evidence="1" key="1">
    <citation type="submission" date="2018-02" db="EMBL/GenBank/DDBJ databases">
        <title>Rhizophora mucronata_Transcriptome.</title>
        <authorList>
            <person name="Meera S.P."/>
            <person name="Sreeshan A."/>
            <person name="Augustine A."/>
        </authorList>
    </citation>
    <scope>NUCLEOTIDE SEQUENCE</scope>
    <source>
        <tissue evidence="1">Leaf</tissue>
    </source>
</reference>
<name>A0A2P2KYK5_RHIMU</name>
<evidence type="ECO:0000313" key="1">
    <source>
        <dbReference type="EMBL" id="MBX10786.1"/>
    </source>
</evidence>
<organism evidence="1">
    <name type="scientific">Rhizophora mucronata</name>
    <name type="common">Asiatic mangrove</name>
    <dbReference type="NCBI Taxonomy" id="61149"/>
    <lineage>
        <taxon>Eukaryota</taxon>
        <taxon>Viridiplantae</taxon>
        <taxon>Streptophyta</taxon>
        <taxon>Embryophyta</taxon>
        <taxon>Tracheophyta</taxon>
        <taxon>Spermatophyta</taxon>
        <taxon>Magnoliopsida</taxon>
        <taxon>eudicotyledons</taxon>
        <taxon>Gunneridae</taxon>
        <taxon>Pentapetalae</taxon>
        <taxon>rosids</taxon>
        <taxon>fabids</taxon>
        <taxon>Malpighiales</taxon>
        <taxon>Rhizophoraceae</taxon>
        <taxon>Rhizophora</taxon>
    </lineage>
</organism>
<dbReference type="EMBL" id="GGEC01030302">
    <property type="protein sequence ID" value="MBX10786.1"/>
    <property type="molecule type" value="Transcribed_RNA"/>
</dbReference>
<dbReference type="AlphaFoldDB" id="A0A2P2KYK5"/>